<name>A0A1Z5YU19_9PROT</name>
<feature type="transmembrane region" description="Helical" evidence="1">
    <location>
        <begin position="44"/>
        <end position="71"/>
    </location>
</feature>
<reference evidence="2 3" key="1">
    <citation type="submission" date="2014-06" db="EMBL/GenBank/DDBJ databases">
        <authorList>
            <person name="Ju J."/>
            <person name="Zhang J."/>
        </authorList>
    </citation>
    <scope>NUCLEOTIDE SEQUENCE [LARGE SCALE GENOMIC DNA]</scope>
    <source>
        <strain evidence="2 3">DsW_47</strain>
    </source>
</reference>
<sequence length="72" mass="7825">MDGTPSVFEIGVREEGVMQPNTTLCPAEIAKPVRSSRSRIQARAAHIFATCAMGSWFLLGIIPVVVILYSFS</sequence>
<comment type="caution">
    <text evidence="2">The sequence shown here is derived from an EMBL/GenBank/DDBJ whole genome shotgun (WGS) entry which is preliminary data.</text>
</comment>
<dbReference type="EMBL" id="JOMQ01000035">
    <property type="protein sequence ID" value="OUJ01990.1"/>
    <property type="molecule type" value="Genomic_DNA"/>
</dbReference>
<dbReference type="AlphaFoldDB" id="A0A1Z5YU19"/>
<keyword evidence="1" id="KW-0812">Transmembrane</keyword>
<proteinExistence type="predicted"/>
<dbReference type="Proteomes" id="UP000196086">
    <property type="component" value="Unassembled WGS sequence"/>
</dbReference>
<protein>
    <submittedName>
        <fullName evidence="2">Uncharacterized protein</fullName>
    </submittedName>
</protein>
<accession>A0A1Z5YU19</accession>
<evidence type="ECO:0000313" key="3">
    <source>
        <dbReference type="Proteomes" id="UP000196086"/>
    </source>
</evidence>
<evidence type="ECO:0000313" key="2">
    <source>
        <dbReference type="EMBL" id="OUJ01990.1"/>
    </source>
</evidence>
<keyword evidence="1" id="KW-1133">Transmembrane helix</keyword>
<keyword evidence="1" id="KW-0472">Membrane</keyword>
<evidence type="ECO:0000256" key="1">
    <source>
        <dbReference type="SAM" id="Phobius"/>
    </source>
</evidence>
<gene>
    <name evidence="2" type="ORF">HK14_07325</name>
</gene>
<organism evidence="2 3">
    <name type="scientific">Acetobacter cibinongensis</name>
    <dbReference type="NCBI Taxonomy" id="146475"/>
    <lineage>
        <taxon>Bacteria</taxon>
        <taxon>Pseudomonadati</taxon>
        <taxon>Pseudomonadota</taxon>
        <taxon>Alphaproteobacteria</taxon>
        <taxon>Acetobacterales</taxon>
        <taxon>Acetobacteraceae</taxon>
        <taxon>Acetobacter</taxon>
    </lineage>
</organism>